<dbReference type="EMBL" id="JYNV01000060">
    <property type="protein sequence ID" value="KZM27659.1"/>
    <property type="molecule type" value="Genomic_DNA"/>
</dbReference>
<dbReference type="PIRSF" id="PIRSF002741">
    <property type="entry name" value="MppA"/>
    <property type="match status" value="1"/>
</dbReference>
<protein>
    <recommendedName>
        <fullName evidence="3">Solute-binding protein family 5 domain-containing protein</fullName>
    </recommendedName>
</protein>
<evidence type="ECO:0000256" key="1">
    <source>
        <dbReference type="ARBA" id="ARBA00022729"/>
    </source>
</evidence>
<evidence type="ECO:0000259" key="3">
    <source>
        <dbReference type="Pfam" id="PF00496"/>
    </source>
</evidence>
<dbReference type="GO" id="GO:1904680">
    <property type="term" value="F:peptide transmembrane transporter activity"/>
    <property type="evidence" value="ECO:0007669"/>
    <property type="project" value="TreeGrafter"/>
</dbReference>
<dbReference type="InterPro" id="IPR039424">
    <property type="entry name" value="SBP_5"/>
</dbReference>
<feature type="chain" id="PRO_5007843913" description="Solute-binding protein family 5 domain-containing protein" evidence="2">
    <location>
        <begin position="28"/>
        <end position="532"/>
    </location>
</feature>
<dbReference type="GO" id="GO:0043190">
    <property type="term" value="C:ATP-binding cassette (ABC) transporter complex"/>
    <property type="evidence" value="ECO:0007669"/>
    <property type="project" value="InterPro"/>
</dbReference>
<feature type="signal peptide" evidence="2">
    <location>
        <begin position="1"/>
        <end position="27"/>
    </location>
</feature>
<organism evidence="4 5">
    <name type="scientific">Didymella rabiei</name>
    <name type="common">Chickpea ascochyta blight fungus</name>
    <name type="synonym">Mycosphaerella rabiei</name>
    <dbReference type="NCBI Taxonomy" id="5454"/>
    <lineage>
        <taxon>Eukaryota</taxon>
        <taxon>Fungi</taxon>
        <taxon>Dikarya</taxon>
        <taxon>Ascomycota</taxon>
        <taxon>Pezizomycotina</taxon>
        <taxon>Dothideomycetes</taxon>
        <taxon>Pleosporomycetidae</taxon>
        <taxon>Pleosporales</taxon>
        <taxon>Pleosporineae</taxon>
        <taxon>Didymellaceae</taxon>
        <taxon>Ascochyta</taxon>
    </lineage>
</organism>
<dbReference type="PANTHER" id="PTHR30290:SF38">
    <property type="entry name" value="D,D-DIPEPTIDE-BINDING PERIPLASMIC PROTEIN DDPA-RELATED"/>
    <property type="match status" value="1"/>
</dbReference>
<reference evidence="4 5" key="1">
    <citation type="journal article" date="2016" name="Sci. Rep.">
        <title>Draft genome sequencing and secretome analysis of fungal phytopathogen Ascochyta rabiei provides insight into the necrotrophic effector repertoire.</title>
        <authorList>
            <person name="Verma S."/>
            <person name="Gazara R.K."/>
            <person name="Nizam S."/>
            <person name="Parween S."/>
            <person name="Chattopadhyay D."/>
            <person name="Verma P.K."/>
        </authorList>
    </citation>
    <scope>NUCLEOTIDE SEQUENCE [LARGE SCALE GENOMIC DNA]</scope>
    <source>
        <strain evidence="4 5">ArDII</strain>
    </source>
</reference>
<sequence length="532" mass="57439">MKRSYRVRARIWMVVLASATLVVTGCAGSSQGTTTDASDVTVGVVGDQNNGGEPRSGGTVSFATYNGISSLDPADRQDGGATGGSEMAAIYDLLMRFDTSAGEYVPHLAQSLSANGDNTVWTLKLRDGVTFSDGTPMDSAAVLWSIDHYLQKKGTHALVWKTAVRETNSPDPSTVVFTLAQPWDEFPIMFTTGPGMIVAPSSMATGTFTPIGAGPFTVEKFASQDELVLAARPTYWDGAPYLEKLRFPAIVNEKSKLEGLHTDGIQVAYLKSPDFIHEAFEAGDPGFVYSASMAGVLAINQRDDRAAKDERVRKAIVAAVDPNTFNERVQGGFGEPGTDMFASWSQWHGSVAGNGFDPEAAKKYLAEAKADGYDGKLTYVGMNDPATQRSALTFQSLLQAVGFTVDITYATSINDLISMLYAKHDYDVSYFAFNVLEESPFVRMYGNLFSESPSNILGYKNARMDELLGKLQTASGEDERRAVIDDIQTVVNETAPMAVVNSGKVFIPWRENVHGVTPSADGILLFGNTWLS</sequence>
<evidence type="ECO:0000313" key="5">
    <source>
        <dbReference type="Proteomes" id="UP000076837"/>
    </source>
</evidence>
<comment type="caution">
    <text evidence="4">The sequence shown here is derived from an EMBL/GenBank/DDBJ whole genome shotgun (WGS) entry which is preliminary data.</text>
</comment>
<dbReference type="Gene3D" id="3.10.105.10">
    <property type="entry name" value="Dipeptide-binding Protein, Domain 3"/>
    <property type="match status" value="1"/>
</dbReference>
<feature type="domain" description="Solute-binding protein family 5" evidence="3">
    <location>
        <begin position="103"/>
        <end position="432"/>
    </location>
</feature>
<dbReference type="InterPro" id="IPR000914">
    <property type="entry name" value="SBP_5_dom"/>
</dbReference>
<dbReference type="SUPFAM" id="SSF53850">
    <property type="entry name" value="Periplasmic binding protein-like II"/>
    <property type="match status" value="1"/>
</dbReference>
<dbReference type="CDD" id="cd00995">
    <property type="entry name" value="PBP2_NikA_DppA_OppA_like"/>
    <property type="match status" value="1"/>
</dbReference>
<name>A0A163LC72_DIDRA</name>
<dbReference type="Pfam" id="PF00496">
    <property type="entry name" value="SBP_bac_5"/>
    <property type="match status" value="1"/>
</dbReference>
<dbReference type="Gene3D" id="3.40.190.10">
    <property type="entry name" value="Periplasmic binding protein-like II"/>
    <property type="match status" value="1"/>
</dbReference>
<keyword evidence="1 2" id="KW-0732">Signal</keyword>
<dbReference type="AlphaFoldDB" id="A0A163LC72"/>
<accession>A0A163LC72</accession>
<dbReference type="Proteomes" id="UP000076837">
    <property type="component" value="Unassembled WGS sequence"/>
</dbReference>
<dbReference type="PANTHER" id="PTHR30290">
    <property type="entry name" value="PERIPLASMIC BINDING COMPONENT OF ABC TRANSPORTER"/>
    <property type="match status" value="1"/>
</dbReference>
<dbReference type="GO" id="GO:0042597">
    <property type="term" value="C:periplasmic space"/>
    <property type="evidence" value="ECO:0007669"/>
    <property type="project" value="UniProtKB-ARBA"/>
</dbReference>
<dbReference type="PROSITE" id="PS51257">
    <property type="entry name" value="PROKAR_LIPOPROTEIN"/>
    <property type="match status" value="1"/>
</dbReference>
<gene>
    <name evidence="4" type="ORF">ST47_g1265</name>
</gene>
<keyword evidence="5" id="KW-1185">Reference proteome</keyword>
<evidence type="ECO:0000256" key="2">
    <source>
        <dbReference type="SAM" id="SignalP"/>
    </source>
</evidence>
<proteinExistence type="predicted"/>
<evidence type="ECO:0000313" key="4">
    <source>
        <dbReference type="EMBL" id="KZM27659.1"/>
    </source>
</evidence>
<dbReference type="GO" id="GO:0015833">
    <property type="term" value="P:peptide transport"/>
    <property type="evidence" value="ECO:0007669"/>
    <property type="project" value="TreeGrafter"/>
</dbReference>
<dbReference type="InterPro" id="IPR030678">
    <property type="entry name" value="Peptide/Ni-bd"/>
</dbReference>
<dbReference type="STRING" id="5454.A0A163LC72"/>